<gene>
    <name evidence="9" type="ORF">F3Y22_tig00109937pilonHSYRG00080</name>
</gene>
<dbReference type="EMBL" id="VEPZ02000783">
    <property type="protein sequence ID" value="KAE8719613.1"/>
    <property type="molecule type" value="Genomic_DNA"/>
</dbReference>
<dbReference type="AlphaFoldDB" id="A0A6A3BSH7"/>
<dbReference type="PANTHER" id="PTHR46204:SF8">
    <property type="entry name" value="PROTEIN KINASE DOMAIN-CONTAINING PROTEIN"/>
    <property type="match status" value="1"/>
</dbReference>
<dbReference type="Gene3D" id="3.30.200.20">
    <property type="entry name" value="Phosphorylase Kinase, domain 1"/>
    <property type="match status" value="1"/>
</dbReference>
<dbReference type="Proteomes" id="UP000436088">
    <property type="component" value="Unassembled WGS sequence"/>
</dbReference>
<dbReference type="GO" id="GO:0005886">
    <property type="term" value="C:plasma membrane"/>
    <property type="evidence" value="ECO:0007669"/>
    <property type="project" value="UniProtKB-SubCell"/>
</dbReference>
<organism evidence="9 10">
    <name type="scientific">Hibiscus syriacus</name>
    <name type="common">Rose of Sharon</name>
    <dbReference type="NCBI Taxonomy" id="106335"/>
    <lineage>
        <taxon>Eukaryota</taxon>
        <taxon>Viridiplantae</taxon>
        <taxon>Streptophyta</taxon>
        <taxon>Embryophyta</taxon>
        <taxon>Tracheophyta</taxon>
        <taxon>Spermatophyta</taxon>
        <taxon>Magnoliopsida</taxon>
        <taxon>eudicotyledons</taxon>
        <taxon>Gunneridae</taxon>
        <taxon>Pentapetalae</taxon>
        <taxon>rosids</taxon>
        <taxon>malvids</taxon>
        <taxon>Malvales</taxon>
        <taxon>Malvaceae</taxon>
        <taxon>Malvoideae</taxon>
        <taxon>Hibiscus</taxon>
    </lineage>
</organism>
<sequence>MGPPPSYVDLPTTTSFFTARICSPTTGATIVEEPKVTVDKSGSIRGDVTTFESEIPMIYSLEEIEEATYNFDERKKIGSWGYGYVYHGILGSKVSIKHSSLLNSSSYARSPATLLDSKNANRTRCCKKVGNFILAKLVERTNEEYLIATRLVGTPCYLPPELVMDLQMTLKSDVFAFGLVLTKLITCQRALVRDNKEPNKMRSLKTVINNIFEDENPKKALEEVIDGSLRGSYPMEDAYKQHFWFCYSSMPTEAEHSFSLSVVTAL</sequence>
<evidence type="ECO:0000256" key="1">
    <source>
        <dbReference type="ARBA" id="ARBA00004162"/>
    </source>
</evidence>
<evidence type="ECO:0000256" key="2">
    <source>
        <dbReference type="ARBA" id="ARBA00022475"/>
    </source>
</evidence>
<comment type="subcellular location">
    <subcellularLocation>
        <location evidence="1">Cell membrane</location>
        <topology evidence="1">Single-pass membrane protein</topology>
    </subcellularLocation>
</comment>
<keyword evidence="3" id="KW-0812">Transmembrane</keyword>
<reference evidence="9" key="1">
    <citation type="submission" date="2019-09" db="EMBL/GenBank/DDBJ databases">
        <title>Draft genome information of white flower Hibiscus syriacus.</title>
        <authorList>
            <person name="Kim Y.-M."/>
        </authorList>
    </citation>
    <scope>NUCLEOTIDE SEQUENCE [LARGE SCALE GENOMIC DNA]</scope>
    <source>
        <strain evidence="9">YM2019G1</strain>
    </source>
</reference>
<name>A0A6A3BSH7_HIBSY</name>
<protein>
    <recommendedName>
        <fullName evidence="8">Protein kinase domain-containing protein</fullName>
    </recommendedName>
</protein>
<dbReference type="PANTHER" id="PTHR46204">
    <property type="entry name" value="CHITIN ELICITOR RECEPTOR KINASE 1-RELATED"/>
    <property type="match status" value="1"/>
</dbReference>
<evidence type="ECO:0000259" key="8">
    <source>
        <dbReference type="PROSITE" id="PS50011"/>
    </source>
</evidence>
<dbReference type="GO" id="GO:0019199">
    <property type="term" value="F:transmembrane receptor protein kinase activity"/>
    <property type="evidence" value="ECO:0007669"/>
    <property type="project" value="InterPro"/>
</dbReference>
<dbReference type="InterPro" id="IPR044812">
    <property type="entry name" value="CERK1/LYK3-like"/>
</dbReference>
<evidence type="ECO:0000256" key="7">
    <source>
        <dbReference type="ARBA" id="ARBA00023157"/>
    </source>
</evidence>
<evidence type="ECO:0000256" key="3">
    <source>
        <dbReference type="ARBA" id="ARBA00022692"/>
    </source>
</evidence>
<dbReference type="GO" id="GO:0005524">
    <property type="term" value="F:ATP binding"/>
    <property type="evidence" value="ECO:0007669"/>
    <property type="project" value="InterPro"/>
</dbReference>
<keyword evidence="10" id="KW-1185">Reference proteome</keyword>
<proteinExistence type="predicted"/>
<dbReference type="Gene3D" id="1.10.510.10">
    <property type="entry name" value="Transferase(Phosphotransferase) domain 1"/>
    <property type="match status" value="1"/>
</dbReference>
<evidence type="ECO:0000313" key="10">
    <source>
        <dbReference type="Proteomes" id="UP000436088"/>
    </source>
</evidence>
<evidence type="ECO:0000256" key="5">
    <source>
        <dbReference type="ARBA" id="ARBA00022989"/>
    </source>
</evidence>
<dbReference type="Pfam" id="PF00069">
    <property type="entry name" value="Pkinase"/>
    <property type="match status" value="1"/>
</dbReference>
<evidence type="ECO:0000313" key="9">
    <source>
        <dbReference type="EMBL" id="KAE8719613.1"/>
    </source>
</evidence>
<accession>A0A6A3BSH7</accession>
<dbReference type="GO" id="GO:0045087">
    <property type="term" value="P:innate immune response"/>
    <property type="evidence" value="ECO:0007669"/>
    <property type="project" value="InterPro"/>
</dbReference>
<keyword evidence="4" id="KW-0732">Signal</keyword>
<dbReference type="PROSITE" id="PS50011">
    <property type="entry name" value="PROTEIN_KINASE_DOM"/>
    <property type="match status" value="1"/>
</dbReference>
<dbReference type="InterPro" id="IPR000719">
    <property type="entry name" value="Prot_kinase_dom"/>
</dbReference>
<keyword evidence="6" id="KW-0472">Membrane</keyword>
<keyword evidence="2" id="KW-1003">Cell membrane</keyword>
<keyword evidence="5" id="KW-1133">Transmembrane helix</keyword>
<comment type="caution">
    <text evidence="9">The sequence shown here is derived from an EMBL/GenBank/DDBJ whole genome shotgun (WGS) entry which is preliminary data.</text>
</comment>
<dbReference type="SUPFAM" id="SSF56112">
    <property type="entry name" value="Protein kinase-like (PK-like)"/>
    <property type="match status" value="1"/>
</dbReference>
<evidence type="ECO:0000256" key="4">
    <source>
        <dbReference type="ARBA" id="ARBA00022729"/>
    </source>
</evidence>
<keyword evidence="7" id="KW-1015">Disulfide bond</keyword>
<feature type="domain" description="Protein kinase" evidence="8">
    <location>
        <begin position="1"/>
        <end position="266"/>
    </location>
</feature>
<evidence type="ECO:0000256" key="6">
    <source>
        <dbReference type="ARBA" id="ARBA00023136"/>
    </source>
</evidence>
<dbReference type="InterPro" id="IPR011009">
    <property type="entry name" value="Kinase-like_dom_sf"/>
</dbReference>